<feature type="transmembrane region" description="Helical" evidence="2">
    <location>
        <begin position="228"/>
        <end position="249"/>
    </location>
</feature>
<feature type="transmembrane region" description="Helical" evidence="2">
    <location>
        <begin position="148"/>
        <end position="171"/>
    </location>
</feature>
<feature type="transmembrane region" description="Helical" evidence="2">
    <location>
        <begin position="355"/>
        <end position="375"/>
    </location>
</feature>
<protein>
    <submittedName>
        <fullName evidence="3">Uncharacterized protein</fullName>
    </submittedName>
</protein>
<gene>
    <name evidence="3" type="ORF">EPH_0076280</name>
</gene>
<evidence type="ECO:0000256" key="1">
    <source>
        <dbReference type="SAM" id="MobiDB-lite"/>
    </source>
</evidence>
<reference evidence="3" key="2">
    <citation type="submission" date="2013-10" db="EMBL/GenBank/DDBJ databases">
        <authorList>
            <person name="Aslett M."/>
        </authorList>
    </citation>
    <scope>NUCLEOTIDE SEQUENCE [LARGE SCALE GENOMIC DNA]</scope>
    <source>
        <strain evidence="3">Houghton</strain>
    </source>
</reference>
<feature type="region of interest" description="Disordered" evidence="1">
    <location>
        <begin position="425"/>
        <end position="455"/>
    </location>
</feature>
<feature type="transmembrane region" description="Helical" evidence="2">
    <location>
        <begin position="116"/>
        <end position="142"/>
    </location>
</feature>
<feature type="transmembrane region" description="Helical" evidence="2">
    <location>
        <begin position="286"/>
        <end position="307"/>
    </location>
</feature>
<feature type="compositionally biased region" description="Pro residues" evidence="1">
    <location>
        <begin position="425"/>
        <end position="439"/>
    </location>
</feature>
<sequence>MIAPPDVTWRGDVGVAYADPDEVLDPCAYSVAYPLYSVDSELSTESSNRQWSCRLLPCLPPLGLVSASLGLQLGAALLLLAAASNGKRLHGLQPSLVDPELPAIYTYWMQRDPKTYAWCLAYVFVALLLIFCFLTTGATALAPGAASHLHAFICLAAAATCATWLAGYSVAQSGWQGTSVNAFLAPFNYGTLLFVKTHEVMIRAAGTMLAAATGASARASRATCHDTAVGATLTCFALLVSWAVSFLLLQGAVGGMAPPVFGVPSGFLSFACLLSLNFGCLGRWRLAVLMGLFGASAFVALLAWSAAQETYTINYSNRPHTVTPLLAQLKKLVSIKQWARALGHKIGVASLVQLAAAQTVLCLFAAALMFGRAFGHKLDACRRKRRQKKRDKEICDAIQEAAAHGHPQAIVETYTEPVLDASLPPVPHPLPHPLSPPSLQPQKILVPPPPHAVFP</sequence>
<evidence type="ECO:0000256" key="2">
    <source>
        <dbReference type="SAM" id="Phobius"/>
    </source>
</evidence>
<keyword evidence="2" id="KW-1133">Transmembrane helix</keyword>
<dbReference type="OrthoDB" id="346934at2759"/>
<dbReference type="Proteomes" id="UP000018201">
    <property type="component" value="Unassembled WGS sequence"/>
</dbReference>
<organism evidence="3 4">
    <name type="scientific">Eimeria praecox</name>
    <dbReference type="NCBI Taxonomy" id="51316"/>
    <lineage>
        <taxon>Eukaryota</taxon>
        <taxon>Sar</taxon>
        <taxon>Alveolata</taxon>
        <taxon>Apicomplexa</taxon>
        <taxon>Conoidasida</taxon>
        <taxon>Coccidia</taxon>
        <taxon>Eucoccidiorida</taxon>
        <taxon>Eimeriorina</taxon>
        <taxon>Eimeriidae</taxon>
        <taxon>Eimeria</taxon>
    </lineage>
</organism>
<accession>U6H801</accession>
<name>U6H801_9EIME</name>
<evidence type="ECO:0000313" key="4">
    <source>
        <dbReference type="Proteomes" id="UP000018201"/>
    </source>
</evidence>
<feature type="transmembrane region" description="Helical" evidence="2">
    <location>
        <begin position="261"/>
        <end position="279"/>
    </location>
</feature>
<keyword evidence="2" id="KW-0472">Membrane</keyword>
<proteinExistence type="predicted"/>
<dbReference type="EMBL" id="HG697673">
    <property type="protein sequence ID" value="CDI87523.1"/>
    <property type="molecule type" value="Genomic_DNA"/>
</dbReference>
<dbReference type="VEuPathDB" id="ToxoDB:EPH_0076280"/>
<feature type="compositionally biased region" description="Pro residues" evidence="1">
    <location>
        <begin position="446"/>
        <end position="455"/>
    </location>
</feature>
<evidence type="ECO:0000313" key="3">
    <source>
        <dbReference type="EMBL" id="CDI87523.1"/>
    </source>
</evidence>
<reference evidence="3" key="1">
    <citation type="submission" date="2013-10" db="EMBL/GenBank/DDBJ databases">
        <title>Genomic analysis of the causative agents of coccidiosis in chickens.</title>
        <authorList>
            <person name="Reid A.J."/>
            <person name="Blake D."/>
            <person name="Billington K."/>
            <person name="Browne H."/>
            <person name="Dunn M."/>
            <person name="Hung S."/>
            <person name="Kawahara F."/>
            <person name="Miranda-Saavedra D."/>
            <person name="Mourier T."/>
            <person name="Nagra H."/>
            <person name="Otto T.D."/>
            <person name="Rawlings N."/>
            <person name="Sanchez A."/>
            <person name="Sanders M."/>
            <person name="Subramaniam C."/>
            <person name="Tay Y."/>
            <person name="Dear P."/>
            <person name="Doerig C."/>
            <person name="Gruber A."/>
            <person name="Parkinson J."/>
            <person name="Shirley M."/>
            <person name="Wan K.L."/>
            <person name="Berriman M."/>
            <person name="Tomley F."/>
            <person name="Pain A."/>
        </authorList>
    </citation>
    <scope>NUCLEOTIDE SEQUENCE [LARGE SCALE GENOMIC DNA]</scope>
    <source>
        <strain evidence="3">Houghton</strain>
    </source>
</reference>
<keyword evidence="2" id="KW-0812">Transmembrane</keyword>
<dbReference type="AlphaFoldDB" id="U6H801"/>
<keyword evidence="4" id="KW-1185">Reference proteome</keyword>